<keyword evidence="3" id="KW-1185">Reference proteome</keyword>
<name>A0ABP1LPF4_9EUKA</name>
<evidence type="ECO:0000313" key="3">
    <source>
        <dbReference type="Proteomes" id="UP001642409"/>
    </source>
</evidence>
<feature type="region of interest" description="Disordered" evidence="1">
    <location>
        <begin position="1"/>
        <end position="21"/>
    </location>
</feature>
<proteinExistence type="predicted"/>
<comment type="caution">
    <text evidence="2">The sequence shown here is derived from an EMBL/GenBank/DDBJ whole genome shotgun (WGS) entry which is preliminary data.</text>
</comment>
<organism evidence="2 3">
    <name type="scientific">Hexamita inflata</name>
    <dbReference type="NCBI Taxonomy" id="28002"/>
    <lineage>
        <taxon>Eukaryota</taxon>
        <taxon>Metamonada</taxon>
        <taxon>Diplomonadida</taxon>
        <taxon>Hexamitidae</taxon>
        <taxon>Hexamitinae</taxon>
        <taxon>Hexamita</taxon>
    </lineage>
</organism>
<sequence>MRSTSKPLKTPPQHLENITGDVFTSTNNTSEFQLCDQVKFLLKNKIVGNIHSTTQLILKINQLDRRIHQQIAPNLHTINQNYFVLLNQLLNDDSQEEAQTSQKDLQQQ</sequence>
<reference evidence="2 3" key="1">
    <citation type="submission" date="2024-07" db="EMBL/GenBank/DDBJ databases">
        <authorList>
            <person name="Akdeniz Z."/>
        </authorList>
    </citation>
    <scope>NUCLEOTIDE SEQUENCE [LARGE SCALE GENOMIC DNA]</scope>
</reference>
<protein>
    <submittedName>
        <fullName evidence="2">Hypothetical_protein</fullName>
    </submittedName>
</protein>
<dbReference type="EMBL" id="CAXDID020000403">
    <property type="protein sequence ID" value="CAL6087822.1"/>
    <property type="molecule type" value="Genomic_DNA"/>
</dbReference>
<dbReference type="Proteomes" id="UP001642409">
    <property type="component" value="Unassembled WGS sequence"/>
</dbReference>
<accession>A0ABP1LPF4</accession>
<gene>
    <name evidence="2" type="ORF">HINF_LOCUS63831</name>
</gene>
<evidence type="ECO:0000313" key="2">
    <source>
        <dbReference type="EMBL" id="CAL6087822.1"/>
    </source>
</evidence>
<evidence type="ECO:0000256" key="1">
    <source>
        <dbReference type="SAM" id="MobiDB-lite"/>
    </source>
</evidence>